<dbReference type="SUPFAM" id="SSF53335">
    <property type="entry name" value="S-adenosyl-L-methionine-dependent methyltransferases"/>
    <property type="match status" value="1"/>
</dbReference>
<keyword evidence="1 9" id="KW-0820">tRNA-binding</keyword>
<comment type="caution">
    <text evidence="11">The sequence shown here is derived from an EMBL/GenBank/DDBJ whole genome shotgun (WGS) entry which is preliminary data.</text>
</comment>
<keyword evidence="6 9" id="KW-0694">RNA-binding</keyword>
<comment type="similarity">
    <text evidence="9">Belongs to the class I-like SAM-binding methyltransferase superfamily. Trm1 family.</text>
</comment>
<dbReference type="Proteomes" id="UP001146793">
    <property type="component" value="Unassembled WGS sequence"/>
</dbReference>
<dbReference type="GO" id="GO:0000049">
    <property type="term" value="F:tRNA binding"/>
    <property type="evidence" value="ECO:0007669"/>
    <property type="project" value="UniProtKB-UniRule"/>
</dbReference>
<dbReference type="InterPro" id="IPR002905">
    <property type="entry name" value="Trm1"/>
</dbReference>
<keyword evidence="2 9" id="KW-0489">Methyltransferase</keyword>
<evidence type="ECO:0000256" key="9">
    <source>
        <dbReference type="PROSITE-ProRule" id="PRU00958"/>
    </source>
</evidence>
<protein>
    <recommendedName>
        <fullName evidence="7 9">tRNA (guanine(26)-N(2))-dimethyltransferase</fullName>
        <ecNumber evidence="7 9">2.1.1.216</ecNumber>
    </recommendedName>
</protein>
<evidence type="ECO:0000256" key="1">
    <source>
        <dbReference type="ARBA" id="ARBA00022555"/>
    </source>
</evidence>
<reference evidence="11" key="1">
    <citation type="submission" date="2022-08" db="EMBL/GenBank/DDBJ databases">
        <title>Novel sulphate-reducing endosymbionts in the free-living metamonad Anaeramoeba.</title>
        <authorList>
            <person name="Jerlstrom-Hultqvist J."/>
            <person name="Cepicka I."/>
            <person name="Gallot-Lavallee L."/>
            <person name="Salas-Leiva D."/>
            <person name="Curtis B.A."/>
            <person name="Zahonova K."/>
            <person name="Pipaliya S."/>
            <person name="Dacks J."/>
            <person name="Roger A.J."/>
        </authorList>
    </citation>
    <scope>NUCLEOTIDE SEQUENCE</scope>
    <source>
        <strain evidence="11">Busselton2</strain>
    </source>
</reference>
<evidence type="ECO:0000256" key="2">
    <source>
        <dbReference type="ARBA" id="ARBA00022603"/>
    </source>
</evidence>
<dbReference type="PANTHER" id="PTHR10631:SF3">
    <property type="entry name" value="TRNA (GUANINE(26)-N(2))-DIMETHYLTRANSFERASE"/>
    <property type="match status" value="1"/>
</dbReference>
<dbReference type="PROSITE" id="PS51626">
    <property type="entry name" value="SAM_MT_TRM1"/>
    <property type="match status" value="1"/>
</dbReference>
<dbReference type="GO" id="GO:0160104">
    <property type="term" value="F:tRNA (guanine(26)-N2)-dimethyltransferase activity"/>
    <property type="evidence" value="ECO:0007669"/>
    <property type="project" value="UniProtKB-UniRule"/>
</dbReference>
<evidence type="ECO:0000256" key="7">
    <source>
        <dbReference type="ARBA" id="ARBA00039099"/>
    </source>
</evidence>
<dbReference type="Gene3D" id="3.30.56.70">
    <property type="entry name" value="N2,N2-dimethylguanosine tRNA methyltransferase, C-terminal domain"/>
    <property type="match status" value="1"/>
</dbReference>
<keyword evidence="5 9" id="KW-0819">tRNA processing</keyword>
<evidence type="ECO:0000256" key="5">
    <source>
        <dbReference type="ARBA" id="ARBA00022694"/>
    </source>
</evidence>
<comment type="catalytic activity">
    <reaction evidence="8 9">
        <text>guanosine(26) in tRNA + 2 S-adenosyl-L-methionine = N(2)-dimethylguanosine(26) in tRNA + 2 S-adenosyl-L-homocysteine + 2 H(+)</text>
        <dbReference type="Rhea" id="RHEA:43140"/>
        <dbReference type="Rhea" id="RHEA-COMP:10359"/>
        <dbReference type="Rhea" id="RHEA-COMP:10360"/>
        <dbReference type="ChEBI" id="CHEBI:15378"/>
        <dbReference type="ChEBI" id="CHEBI:57856"/>
        <dbReference type="ChEBI" id="CHEBI:59789"/>
        <dbReference type="ChEBI" id="CHEBI:74269"/>
        <dbReference type="ChEBI" id="CHEBI:74513"/>
        <dbReference type="EC" id="2.1.1.216"/>
    </reaction>
</comment>
<dbReference type="NCBIfam" id="TIGR00308">
    <property type="entry name" value="TRM1"/>
    <property type="match status" value="1"/>
</dbReference>
<dbReference type="Gene3D" id="3.40.50.150">
    <property type="entry name" value="Vaccinia Virus protein VP39"/>
    <property type="match status" value="1"/>
</dbReference>
<evidence type="ECO:0000313" key="11">
    <source>
        <dbReference type="EMBL" id="KAJ3432244.1"/>
    </source>
</evidence>
<keyword evidence="4 9" id="KW-0949">S-adenosyl-L-methionine</keyword>
<dbReference type="FunFam" id="3.30.56.70:FF:000001">
    <property type="entry name" value="tRNA (guanine(26)-N(2))-dimethyltransferase"/>
    <property type="match status" value="1"/>
</dbReference>
<dbReference type="AlphaFoldDB" id="A0AAV7YTT5"/>
<dbReference type="EMBL" id="JANTQA010000047">
    <property type="protein sequence ID" value="KAJ3432244.1"/>
    <property type="molecule type" value="Genomic_DNA"/>
</dbReference>
<dbReference type="GO" id="GO:0002940">
    <property type="term" value="P:tRNA N2-guanine methylation"/>
    <property type="evidence" value="ECO:0007669"/>
    <property type="project" value="TreeGrafter"/>
</dbReference>
<name>A0AAV7YTT5_9EUKA</name>
<accession>A0AAV7YTT5</accession>
<dbReference type="InterPro" id="IPR042296">
    <property type="entry name" value="tRNA_met_Trm1_C"/>
</dbReference>
<evidence type="ECO:0000256" key="4">
    <source>
        <dbReference type="ARBA" id="ARBA00022691"/>
    </source>
</evidence>
<evidence type="ECO:0000256" key="8">
    <source>
        <dbReference type="ARBA" id="ARBA00051897"/>
    </source>
</evidence>
<evidence type="ECO:0000256" key="6">
    <source>
        <dbReference type="ARBA" id="ARBA00022884"/>
    </source>
</evidence>
<dbReference type="InterPro" id="IPR029063">
    <property type="entry name" value="SAM-dependent_MTases_sf"/>
</dbReference>
<gene>
    <name evidence="11" type="ORF">M0812_21175</name>
</gene>
<dbReference type="EC" id="2.1.1.216" evidence="7 9"/>
<feature type="region of interest" description="Disordered" evidence="10">
    <location>
        <begin position="523"/>
        <end position="569"/>
    </location>
</feature>
<proteinExistence type="inferred from homology"/>
<keyword evidence="3 9" id="KW-0808">Transferase</keyword>
<organism evidence="11 12">
    <name type="scientific">Anaeramoeba flamelloides</name>
    <dbReference type="NCBI Taxonomy" id="1746091"/>
    <lineage>
        <taxon>Eukaryota</taxon>
        <taxon>Metamonada</taxon>
        <taxon>Anaeramoebidae</taxon>
        <taxon>Anaeramoeba</taxon>
    </lineage>
</organism>
<evidence type="ECO:0000256" key="10">
    <source>
        <dbReference type="SAM" id="MobiDB-lite"/>
    </source>
</evidence>
<dbReference type="PANTHER" id="PTHR10631">
    <property type="entry name" value="N 2 ,N 2 -DIMETHYLGUANOSINE TRNA METHYLTRANSFERASE"/>
    <property type="match status" value="1"/>
</dbReference>
<dbReference type="GO" id="GO:0005634">
    <property type="term" value="C:nucleus"/>
    <property type="evidence" value="ECO:0007669"/>
    <property type="project" value="TreeGrafter"/>
</dbReference>
<sequence length="569" mass="65369">MSNQTKEKLNKKQETKTTKEKEKEKEKQDKQFIQEGLALISNPKDNSVFYNPVQIINRDMSTLVIQTYAQLITQELTKIGKKKKNKIPSIQYRKDRKSISFQIKEEATKRIKNRSFEEFKGLKILEALSASGLRSIRYFKEIDGVSKILANDLSETAYESIQQNVKLNQLNPESEVIPTHSDAIDLMMKHRQLELQFDVIDLDPYGSPSIFLEPTIQCIKSGGLLCVTCTDMTVLCGSNPTNVHTKYGALPIKKYYCHEFALRLVLGTLEKTANKFKKYIVPVLSLSMDFYIRMFVRVFEGPGEARKGASKLSHVFQSTISNQFQFISLVDTKYDSQNKNKNNQNPDLFRPNTISNTNLFDPNFKQSWKIAGPIWNQPIHDQNFVEKAIDFLTQNKQELSFSTHKRMLGILKMAKSELPDSPLYYSLQDLNATFKGSCLPLKKLKSALVNAGYKQSGTHCLKNAIKTNAPIDYIYQIYYAWFEQNGEKEQVTKKLKINHPYLLHLFSQFSELEPNQIKIDFTPPKDVKNESSIKAFFPNPEKHWGPKKRASGKSAVKENPQNTDKKQKN</sequence>
<evidence type="ECO:0000256" key="3">
    <source>
        <dbReference type="ARBA" id="ARBA00022679"/>
    </source>
</evidence>
<dbReference type="Pfam" id="PF02005">
    <property type="entry name" value="TRM"/>
    <property type="match status" value="1"/>
</dbReference>
<evidence type="ECO:0000313" key="12">
    <source>
        <dbReference type="Proteomes" id="UP001146793"/>
    </source>
</evidence>
<feature type="region of interest" description="Disordered" evidence="10">
    <location>
        <begin position="1"/>
        <end position="29"/>
    </location>
</feature>